<dbReference type="Pfam" id="PF01005">
    <property type="entry name" value="Flavi_NS2A"/>
    <property type="match status" value="1"/>
</dbReference>
<reference evidence="102" key="1">
    <citation type="submission" date="2019-04" db="EMBL/GenBank/DDBJ databases">
        <authorList>
            <person name="Zhang L."/>
            <person name="Zhao L."/>
            <person name="Wang Y."/>
            <person name="Zhao J."/>
            <person name="Zhang F."/>
        </authorList>
    </citation>
    <scope>NUCLEOTIDE SEQUENCE</scope>
    <source>
        <strain evidence="102">GZ8H/279</strain>
    </source>
</reference>
<evidence type="ECO:0000256" key="34">
    <source>
        <dbReference type="ARBA" id="ARBA00022801"/>
    </source>
</evidence>
<evidence type="ECO:0000256" key="16">
    <source>
        <dbReference type="ARBA" id="ARBA00022525"/>
    </source>
</evidence>
<keyword evidence="22" id="KW-1162">Viral penetration into host cytoplasm</keyword>
<evidence type="ECO:0000256" key="55">
    <source>
        <dbReference type="ARBA" id="ARBA00023042"/>
    </source>
</evidence>
<dbReference type="Pfam" id="PF21659">
    <property type="entry name" value="Flavi_E_stem"/>
    <property type="match status" value="1"/>
</dbReference>
<dbReference type="InterPro" id="IPR046811">
    <property type="entry name" value="Flavi_NS5_thumb"/>
</dbReference>
<dbReference type="InterPro" id="IPR026470">
    <property type="entry name" value="Flavi_E_Stem/Anchor_dom"/>
</dbReference>
<dbReference type="InterPro" id="IPR001157">
    <property type="entry name" value="Flavi_NS1"/>
</dbReference>
<feature type="binding site" evidence="92">
    <location>
        <position position="2578"/>
    </location>
    <ligand>
        <name>S-adenosyl-L-methionine</name>
        <dbReference type="ChEBI" id="CHEBI:59789"/>
    </ligand>
</feature>
<dbReference type="FunFam" id="3.30.70.2840:FF:000001">
    <property type="entry name" value="Genome polyprotein"/>
    <property type="match status" value="1"/>
</dbReference>
<evidence type="ECO:0000256" key="60">
    <source>
        <dbReference type="ARBA" id="ARBA00023157"/>
    </source>
</evidence>
<dbReference type="Pfam" id="PF20907">
    <property type="entry name" value="Flav_NS3-hel_C"/>
    <property type="match status" value="1"/>
</dbReference>
<dbReference type="PIRSF" id="PIRSF003817">
    <property type="entry name" value="Gen_Poly_FLV"/>
    <property type="match status" value="1"/>
</dbReference>
<evidence type="ECO:0000256" key="22">
    <source>
        <dbReference type="ARBA" id="ARBA00022595"/>
    </source>
</evidence>
<evidence type="ECO:0000256" key="57">
    <source>
        <dbReference type="ARBA" id="ARBA00023065"/>
    </source>
</evidence>
<dbReference type="GO" id="GO:0008289">
    <property type="term" value="F:lipid binding"/>
    <property type="evidence" value="ECO:0007669"/>
    <property type="project" value="UniProtKB-ARBA"/>
</dbReference>
<keyword evidence="10" id="KW-0813">Transport</keyword>
<dbReference type="InterPro" id="IPR029063">
    <property type="entry name" value="SAM-dependent_MTases_sf"/>
</dbReference>
<dbReference type="InterPro" id="IPR000208">
    <property type="entry name" value="Flavi_RdRp_fingers/palm"/>
</dbReference>
<evidence type="ECO:0000256" key="80">
    <source>
        <dbReference type="ARBA" id="ARBA00035667"/>
    </source>
</evidence>
<keyword evidence="46" id="KW-0694">RNA-binding</keyword>
<evidence type="ECO:0000256" key="64">
    <source>
        <dbReference type="ARBA" id="ARBA00023200"/>
    </source>
</evidence>
<keyword evidence="53" id="KW-0805">Transcription regulation</keyword>
<dbReference type="InterPro" id="IPR009003">
    <property type="entry name" value="Peptidase_S1_PA"/>
</dbReference>
<comment type="function">
    <text evidence="77">Inhibits RNA silencing by interfering with host Dicer.</text>
</comment>
<dbReference type="InterPro" id="IPR014001">
    <property type="entry name" value="Helicase_ATP-bd"/>
</dbReference>
<dbReference type="FunFam" id="1.10.260.90:FF:000001">
    <property type="entry name" value="Genome polyprotein"/>
    <property type="match status" value="1"/>
</dbReference>
<evidence type="ECO:0000256" key="30">
    <source>
        <dbReference type="ARBA" id="ARBA00022692"/>
    </source>
</evidence>
<feature type="transmembrane region" description="Helical" evidence="95">
    <location>
        <begin position="249"/>
        <end position="272"/>
    </location>
</feature>
<keyword evidence="57" id="KW-0406">Ion transport</keyword>
<evidence type="ECO:0000256" key="18">
    <source>
        <dbReference type="ARBA" id="ARBA00022561"/>
    </source>
</evidence>
<dbReference type="SUPFAM" id="SSF56983">
    <property type="entry name" value="Viral glycoprotein, central and dimerisation domains"/>
    <property type="match status" value="1"/>
</dbReference>
<evidence type="ECO:0000256" key="66">
    <source>
        <dbReference type="ARBA" id="ARBA00023268"/>
    </source>
</evidence>
<dbReference type="FunFam" id="2.60.40.350:FF:000001">
    <property type="entry name" value="Envelope glycoprotein"/>
    <property type="match status" value="1"/>
</dbReference>
<dbReference type="InterPro" id="IPR038688">
    <property type="entry name" value="Flavi_propep_sf"/>
</dbReference>
<keyword evidence="61" id="KW-0804">Transcription</keyword>
<dbReference type="PROSITE" id="PS51528">
    <property type="entry name" value="FLAVIVIRUS_NS3PRO"/>
    <property type="match status" value="1"/>
</dbReference>
<dbReference type="GO" id="GO:0019062">
    <property type="term" value="P:virion attachment to host cell"/>
    <property type="evidence" value="ECO:0007669"/>
    <property type="project" value="UniProtKB-KW"/>
</dbReference>
<keyword evidence="66" id="KW-0511">Multifunctional enzyme</keyword>
<dbReference type="InterPro" id="IPR013756">
    <property type="entry name" value="GlyE_cen_dom_subdom2"/>
</dbReference>
<feature type="binding site" evidence="92">
    <location>
        <position position="2623"/>
    </location>
    <ligand>
        <name>S-adenosyl-L-methionine</name>
        <dbReference type="ChEBI" id="CHEBI:59789"/>
    </ligand>
</feature>
<feature type="disulfide bond" evidence="93">
    <location>
        <begin position="354"/>
        <end position="385"/>
    </location>
</feature>
<dbReference type="GO" id="GO:0046872">
    <property type="term" value="F:metal ion binding"/>
    <property type="evidence" value="ECO:0007669"/>
    <property type="project" value="UniProtKB-KW"/>
</dbReference>
<keyword evidence="17" id="KW-0597">Phosphoprotein</keyword>
<comment type="function">
    <text evidence="81">Regulates the ATPase activity of the NS3 helicase activity. NS4A allows NS3 helicase to conserve energy during unwinding. Plays a role in the inhibition of the host innate immune response. Interacts with host MAVS and thereby prevents the interaction between RIGI and MAVS. In turn, IFN-beta production is impaired. Interacts with host AUP1 which mediates induction of lipophagy in host cells and facilitates production of virus progeny particles.</text>
</comment>
<dbReference type="GO" id="GO:0039654">
    <property type="term" value="P:fusion of virus membrane with host endosome membrane"/>
    <property type="evidence" value="ECO:0007669"/>
    <property type="project" value="UniProtKB-KW"/>
</dbReference>
<feature type="binding site" evidence="94">
    <location>
        <position position="3203"/>
    </location>
    <ligand>
        <name>Zn(2+)</name>
        <dbReference type="ChEBI" id="CHEBI:29105"/>
        <label>2</label>
    </ligand>
</feature>
<dbReference type="InterPro" id="IPR007094">
    <property type="entry name" value="RNA-dir_pol_PSvirus"/>
</dbReference>
<dbReference type="Pfam" id="PF01004">
    <property type="entry name" value="Flavi_M"/>
    <property type="match status" value="1"/>
</dbReference>
<dbReference type="InterPro" id="IPR036253">
    <property type="entry name" value="Glycoprot_cen/dimer_sf"/>
</dbReference>
<keyword evidence="26" id="KW-0645">Protease</keyword>
<evidence type="ECO:0000259" key="99">
    <source>
        <dbReference type="PROSITE" id="PS51527"/>
    </source>
</evidence>
<dbReference type="SMART" id="SM00487">
    <property type="entry name" value="DEXDc"/>
    <property type="match status" value="1"/>
</dbReference>
<evidence type="ECO:0000256" key="38">
    <source>
        <dbReference type="ARBA" id="ARBA00022830"/>
    </source>
</evidence>
<dbReference type="Gene3D" id="2.60.40.350">
    <property type="match status" value="1"/>
</dbReference>
<feature type="transmembrane region" description="Helical" evidence="95">
    <location>
        <begin position="2148"/>
        <end position="2167"/>
    </location>
</feature>
<comment type="subunit">
    <text evidence="84">Forms a heterodimer with serine protease NS3. May form homooligomers.</text>
</comment>
<evidence type="ECO:0000256" key="36">
    <source>
        <dbReference type="ARBA" id="ARBA00022806"/>
    </source>
</evidence>
<evidence type="ECO:0000256" key="76">
    <source>
        <dbReference type="ARBA" id="ARBA00035609"/>
    </source>
</evidence>
<evidence type="ECO:0000256" key="50">
    <source>
        <dbReference type="ARBA" id="ARBA00022986"/>
    </source>
</evidence>
<dbReference type="GO" id="GO:0033650">
    <property type="term" value="C:host cell mitochondrion"/>
    <property type="evidence" value="ECO:0007669"/>
    <property type="project" value="UniProtKB-SubCell"/>
</dbReference>
<dbReference type="GO" id="GO:0003968">
    <property type="term" value="F:RNA-directed RNA polymerase activity"/>
    <property type="evidence" value="ECO:0007669"/>
    <property type="project" value="UniProtKB-KW"/>
</dbReference>
<dbReference type="InterPro" id="IPR049486">
    <property type="entry name" value="NS3-hel_C_flaviviridae"/>
</dbReference>
<dbReference type="InterPro" id="IPR026490">
    <property type="entry name" value="mRNA_cap_0/1_MeTrfase"/>
</dbReference>
<dbReference type="InterPro" id="IPR038055">
    <property type="entry name" value="Glycoprot_E_dimer_dom"/>
</dbReference>
<evidence type="ECO:0000256" key="46">
    <source>
        <dbReference type="ARBA" id="ARBA00022884"/>
    </source>
</evidence>
<dbReference type="InterPro" id="IPR000487">
    <property type="entry name" value="Flavi_NS2B"/>
</dbReference>
<comment type="function">
    <text evidence="75">Plays a role in virus budding by binding to the cell membrane and gathering the viral RNA into a nucleocapsid that forms the core of a mature virus particle. During virus entry, may induce genome penetration into the host cytoplasm after hemifusion induced by the surface proteins. Can migrate to the cell nucleus where it modulates host functions. Overcomes the anti-viral effects of host EXOC1 by sequestering and degrading the latter through the proteasome degradation pathway.</text>
</comment>
<evidence type="ECO:0000256" key="68">
    <source>
        <dbReference type="ARBA" id="ARBA00023296"/>
    </source>
</evidence>
<keyword evidence="39 94" id="KW-0862">Zinc</keyword>
<keyword evidence="44" id="KW-0261">Viral envelope protein</keyword>
<dbReference type="InterPro" id="IPR014412">
    <property type="entry name" value="Gen_Poly_FLV"/>
</dbReference>
<evidence type="ECO:0000256" key="51">
    <source>
        <dbReference type="ARBA" id="ARBA00022989"/>
    </source>
</evidence>
<dbReference type="Pfam" id="PF01728">
    <property type="entry name" value="FtsJ"/>
    <property type="match status" value="1"/>
</dbReference>
<dbReference type="Pfam" id="PF01002">
    <property type="entry name" value="Flavi_NS2B"/>
    <property type="match status" value="1"/>
</dbReference>
<feature type="disulfide bond" evidence="93">
    <location>
        <begin position="340"/>
        <end position="396"/>
    </location>
</feature>
<keyword evidence="25" id="KW-0507">mRNA processing</keyword>
<accession>A0A7S4ZJV9</accession>
<evidence type="ECO:0000256" key="90">
    <source>
        <dbReference type="ARBA" id="ARBA00064881"/>
    </source>
</evidence>
<dbReference type="GO" id="GO:0004252">
    <property type="term" value="F:serine-type endopeptidase activity"/>
    <property type="evidence" value="ECO:0007669"/>
    <property type="project" value="InterPro"/>
</dbReference>
<dbReference type="PROSITE" id="PS51527">
    <property type="entry name" value="FLAVIVIRUS_NS2B"/>
    <property type="match status" value="1"/>
</dbReference>
<dbReference type="Pfam" id="PF01003">
    <property type="entry name" value="Flavi_capsid"/>
    <property type="match status" value="1"/>
</dbReference>
<keyword evidence="37" id="KW-0720">Serine protease</keyword>
<dbReference type="Gene3D" id="3.30.67.10">
    <property type="entry name" value="Viral Envelope Glycoprotein, domain 2"/>
    <property type="match status" value="1"/>
</dbReference>
<dbReference type="InterPro" id="IPR027287">
    <property type="entry name" value="Flavi_E_Ig-like"/>
</dbReference>
<evidence type="ECO:0000256" key="78">
    <source>
        <dbReference type="ARBA" id="ARBA00035623"/>
    </source>
</evidence>
<evidence type="ECO:0000256" key="27">
    <source>
        <dbReference type="ARBA" id="ARBA00022679"/>
    </source>
</evidence>
<evidence type="ECO:0000313" key="102">
    <source>
        <dbReference type="EMBL" id="QCH40793.1"/>
    </source>
</evidence>
<comment type="subunit">
    <text evidence="83">Homodimer. Interacts (via N-terminus) with host EXOC1 (via C-terminus); this interaction results in EXOC1 degradation through the proteasome degradation pathway.</text>
</comment>
<dbReference type="InterPro" id="IPR037172">
    <property type="entry name" value="Flavi_capsidC_sf"/>
</dbReference>
<keyword evidence="29" id="KW-0949">S-adenosyl-L-methionine</keyword>
<keyword evidence="14" id="KW-1168">Fusion of virus membrane with host membrane</keyword>
<dbReference type="FunFam" id="1.20.1280.260:FF:000001">
    <property type="entry name" value="Envelope glycoprotein"/>
    <property type="match status" value="1"/>
</dbReference>
<comment type="function">
    <text evidence="71">Component of the viral RNA replication complex that functions in virion assembly and antagonizes the host immune response.</text>
</comment>
<evidence type="ECO:0000256" key="14">
    <source>
        <dbReference type="ARBA" id="ARBA00022506"/>
    </source>
</evidence>
<keyword evidence="12" id="KW-1113">Inhibition of host RLR pathway by virus</keyword>
<evidence type="ECO:0000256" key="13">
    <source>
        <dbReference type="ARBA" id="ARBA00022484"/>
    </source>
</evidence>
<dbReference type="GO" id="GO:0039564">
    <property type="term" value="P:symbiont-mediated suppression of host JAK-STAT cascade via inhibition of STAT2 activity"/>
    <property type="evidence" value="ECO:0007669"/>
    <property type="project" value="UniProtKB-KW"/>
</dbReference>
<dbReference type="InterPro" id="IPR011998">
    <property type="entry name" value="Flavi_Glycoprot_E_cen/dimer"/>
</dbReference>
<dbReference type="Pfam" id="PF07652">
    <property type="entry name" value="Flavi_DEAD"/>
    <property type="match status" value="1"/>
</dbReference>
<feature type="binding site" evidence="92">
    <location>
        <position position="2547"/>
    </location>
    <ligand>
        <name>S-adenosyl-L-methionine</name>
        <dbReference type="ChEBI" id="CHEBI:59789"/>
    </ligand>
</feature>
<dbReference type="Gene3D" id="3.30.387.10">
    <property type="entry name" value="Viral Envelope Glycoprotein, domain 3"/>
    <property type="match status" value="1"/>
</dbReference>
<dbReference type="InterPro" id="IPR047530">
    <property type="entry name" value="Flavi_RdRp"/>
</dbReference>
<dbReference type="Gene3D" id="2.40.10.120">
    <property type="match status" value="2"/>
</dbReference>
<comment type="function">
    <text evidence="78">Binds to host cell surface receptor and mediates fusion between viral and cellular membranes. Envelope protein is synthesized in the endoplasmic reticulum in the form of heterodimer with protein prM. They play a role in virion budding in the ER, and the newly formed immature particle is covered with 60 spikes composed of heterodimer between precursor prM and envelope protein E. The virion is transported to the Golgi apparatus where the low pH causes dissociation of PrM-E heterodimers and formation of E homodimers. prM-E cleavage is inefficient, and many virions are only partially matured. These uncleaved prM would play a role in immune evasion.</text>
</comment>
<dbReference type="Gene3D" id="1.20.1280.260">
    <property type="match status" value="1"/>
</dbReference>
<keyword evidence="65" id="KW-0922">Interferon antiviral system evasion</keyword>
<dbReference type="Pfam" id="PF02832">
    <property type="entry name" value="Flavi_glycop_C"/>
    <property type="match status" value="1"/>
</dbReference>
<protein>
    <recommendedName>
        <fullName evidence="9">Genome polyprotein</fullName>
    </recommendedName>
</protein>
<dbReference type="CDD" id="cd17038">
    <property type="entry name" value="Flavi_M"/>
    <property type="match status" value="1"/>
</dbReference>
<organism evidence="102">
    <name type="scientific">Dengue virus type 2</name>
    <name type="common">DENV-2</name>
    <dbReference type="NCBI Taxonomy" id="11060"/>
    <lineage>
        <taxon>Viruses</taxon>
        <taxon>Riboviria</taxon>
        <taxon>Orthornavirae</taxon>
        <taxon>Kitrinoviricota</taxon>
        <taxon>Flasuviricetes</taxon>
        <taxon>Amarillovirales</taxon>
        <taxon>Flaviviridae</taxon>
        <taxon>Orthoflavivirus</taxon>
        <taxon>Orthoflavivirus denguei</taxon>
        <taxon>Dengue virus</taxon>
    </lineage>
</organism>
<evidence type="ECO:0000256" key="72">
    <source>
        <dbReference type="ARBA" id="ARBA00024468"/>
    </source>
</evidence>
<dbReference type="GO" id="GO:0005576">
    <property type="term" value="C:extracellular region"/>
    <property type="evidence" value="ECO:0007669"/>
    <property type="project" value="UniProtKB-SubCell"/>
</dbReference>
<evidence type="ECO:0000259" key="98">
    <source>
        <dbReference type="PROSITE" id="PS51194"/>
    </source>
</evidence>
<dbReference type="InterPro" id="IPR001528">
    <property type="entry name" value="Flavi_NS4B"/>
</dbReference>
<dbReference type="InterPro" id="IPR038345">
    <property type="entry name" value="Flavi_E_Stem/Anchor_dom_sf"/>
</dbReference>
<dbReference type="InterPro" id="IPR043502">
    <property type="entry name" value="DNA/RNA_pol_sf"/>
</dbReference>
<keyword evidence="20" id="KW-1165">Clathrin-mediated endocytosis of virus by host</keyword>
<dbReference type="InterPro" id="IPR000752">
    <property type="entry name" value="Flavi_NS2A"/>
</dbReference>
<keyword evidence="43" id="KW-1043">Host membrane</keyword>
<evidence type="ECO:0000256" key="40">
    <source>
        <dbReference type="ARBA" id="ARBA00022840"/>
    </source>
</evidence>
<comment type="catalytic activity">
    <reaction evidence="87">
        <text>ATP + H2O = ADP + phosphate + H(+)</text>
        <dbReference type="Rhea" id="RHEA:13065"/>
        <dbReference type="ChEBI" id="CHEBI:15377"/>
        <dbReference type="ChEBI" id="CHEBI:15378"/>
        <dbReference type="ChEBI" id="CHEBI:30616"/>
        <dbReference type="ChEBI" id="CHEBI:43474"/>
        <dbReference type="ChEBI" id="CHEBI:456216"/>
        <dbReference type="EC" id="3.6.4.13"/>
    </reaction>
</comment>
<dbReference type="InterPro" id="IPR000336">
    <property type="entry name" value="Flavivir/Alphavir_Ig-like_sf"/>
</dbReference>
<evidence type="ECO:0000256" key="71">
    <source>
        <dbReference type="ARBA" id="ARBA00024317"/>
    </source>
</evidence>
<feature type="binding site" evidence="92">
    <location>
        <position position="2577"/>
    </location>
    <ligand>
        <name>S-adenosyl-L-methionine</name>
        <dbReference type="ChEBI" id="CHEBI:59789"/>
    </ligand>
</feature>
<keyword evidence="58 95" id="KW-0472">Membrane</keyword>
<feature type="transmembrane region" description="Helical" evidence="95">
    <location>
        <begin position="722"/>
        <end position="748"/>
    </location>
</feature>
<dbReference type="GO" id="GO:0006508">
    <property type="term" value="P:proteolysis"/>
    <property type="evidence" value="ECO:0007669"/>
    <property type="project" value="UniProtKB-KW"/>
</dbReference>
<feature type="disulfide bond" evidence="93">
    <location>
        <begin position="465"/>
        <end position="565"/>
    </location>
</feature>
<evidence type="ECO:0000256" key="4">
    <source>
        <dbReference type="ARBA" id="ARBA00004181"/>
    </source>
</evidence>
<dbReference type="FunFam" id="3.40.50.300:FF:000763">
    <property type="entry name" value="Genome polyprotein"/>
    <property type="match status" value="1"/>
</dbReference>
<dbReference type="FunFam" id="1.10.10.930:FF:000001">
    <property type="entry name" value="Genome polyprotein"/>
    <property type="match status" value="1"/>
</dbReference>
<keyword evidence="64" id="KW-1035">Host cytoplasm</keyword>
<dbReference type="GO" id="GO:0044167">
    <property type="term" value="C:host cell endoplasmic reticulum membrane"/>
    <property type="evidence" value="ECO:0007669"/>
    <property type="project" value="UniProtKB-SubCell"/>
</dbReference>
<evidence type="ECO:0000256" key="52">
    <source>
        <dbReference type="ARBA" id="ARBA00022990"/>
    </source>
</evidence>
<feature type="binding site" evidence="92">
    <location>
        <position position="2622"/>
    </location>
    <ligand>
        <name>S-adenosyl-L-methionine</name>
        <dbReference type="ChEBI" id="CHEBI:59789"/>
    </ligand>
</feature>
<feature type="transmembrane region" description="Helical" evidence="95">
    <location>
        <begin position="1448"/>
        <end position="1469"/>
    </location>
</feature>
<dbReference type="FunFam" id="2.60.260.50:FF:000001">
    <property type="entry name" value="Genome polyprotein"/>
    <property type="match status" value="1"/>
</dbReference>
<dbReference type="GO" id="GO:0046983">
    <property type="term" value="F:protein dimerization activity"/>
    <property type="evidence" value="ECO:0007669"/>
    <property type="project" value="InterPro"/>
</dbReference>
<comment type="subunit">
    <text evidence="73">Interacts (via N-terminus) with serine protease NS3.</text>
</comment>
<evidence type="ECO:0000256" key="83">
    <source>
        <dbReference type="ARBA" id="ARBA00046582"/>
    </source>
</evidence>
<keyword evidence="68" id="KW-1160">Virus entry into host cell</keyword>
<dbReference type="Pfam" id="PF00869">
    <property type="entry name" value="Flavi_glycoprot"/>
    <property type="match status" value="1"/>
</dbReference>
<evidence type="ECO:0000256" key="79">
    <source>
        <dbReference type="ARBA" id="ARBA00035626"/>
    </source>
</evidence>
<feature type="transmembrane region" description="Helical" evidence="95">
    <location>
        <begin position="1270"/>
        <end position="1287"/>
    </location>
</feature>
<dbReference type="PROSITE" id="PS50507">
    <property type="entry name" value="RDRP_SSRNA_POS"/>
    <property type="match status" value="1"/>
</dbReference>
<dbReference type="CDD" id="cd20761">
    <property type="entry name" value="capping_2-OMTase_Flaviviridae"/>
    <property type="match status" value="1"/>
</dbReference>
<keyword evidence="62" id="KW-0325">Glycoprotein</keyword>
<evidence type="ECO:0000256" key="28">
    <source>
        <dbReference type="ARBA" id="ARBA00022685"/>
    </source>
</evidence>
<evidence type="ECO:0000256" key="31">
    <source>
        <dbReference type="ARBA" id="ARBA00022695"/>
    </source>
</evidence>
<evidence type="ECO:0000256" key="89">
    <source>
        <dbReference type="ARBA" id="ARBA00059572"/>
    </source>
</evidence>
<keyword evidence="15" id="KW-1170">Fusion of virus membrane with host endosomal membrane</keyword>
<feature type="transmembrane region" description="Helical" evidence="95">
    <location>
        <begin position="2174"/>
        <end position="2191"/>
    </location>
</feature>
<dbReference type="GO" id="GO:0019031">
    <property type="term" value="C:viral envelope"/>
    <property type="evidence" value="ECO:0007669"/>
    <property type="project" value="UniProtKB-KW"/>
</dbReference>
<dbReference type="Gene3D" id="2.40.10.10">
    <property type="entry name" value="Trypsin-like serine proteases"/>
    <property type="match status" value="1"/>
</dbReference>
<keyword evidence="50" id="KW-1097">Inhibition of host MAVS by virus</keyword>
<evidence type="ECO:0000256" key="86">
    <source>
        <dbReference type="ARBA" id="ARBA00047631"/>
    </source>
</evidence>
<keyword evidence="23" id="KW-0489">Methyltransferase</keyword>
<keyword evidence="35" id="KW-1161">Viral attachment to host cell</keyword>
<keyword evidence="41" id="KW-0832">Ubl conjugation</keyword>
<keyword evidence="51 95" id="KW-1133">Transmembrane helix</keyword>
<dbReference type="InterPro" id="IPR013755">
    <property type="entry name" value="Flav_gly_cen_dom_subdom1"/>
</dbReference>
<comment type="function">
    <text evidence="79">Prevents premature fusion activity of envelope proteins in trans-Golgi by binding to envelope protein E at pH6.0. After virion release in extracellular space, gets dissociated from E dimers.</text>
</comment>
<dbReference type="Pfam" id="PF01349">
    <property type="entry name" value="Flavi_NS4B"/>
    <property type="match status" value="1"/>
</dbReference>
<keyword evidence="42" id="KW-0946">Virion</keyword>
<keyword evidence="11" id="KW-0941">Suppressor of RNA silencing</keyword>
<dbReference type="GO" id="GO:0004483">
    <property type="term" value="F:methyltransferase cap1 activity"/>
    <property type="evidence" value="ECO:0007669"/>
    <property type="project" value="InterPro"/>
</dbReference>
<dbReference type="GO" id="GO:0042025">
    <property type="term" value="C:host cell nucleus"/>
    <property type="evidence" value="ECO:0007669"/>
    <property type="project" value="UniProtKB-SubCell"/>
</dbReference>
<dbReference type="InterPro" id="IPR002877">
    <property type="entry name" value="RNA_MeTrfase_FtsJ_dom"/>
</dbReference>
<evidence type="ECO:0000256" key="56">
    <source>
        <dbReference type="ARBA" id="ARBA00023050"/>
    </source>
</evidence>
<feature type="transmembrane region" description="Helical" evidence="95">
    <location>
        <begin position="754"/>
        <end position="775"/>
    </location>
</feature>
<dbReference type="Gene3D" id="3.40.50.300">
    <property type="entry name" value="P-loop containing nucleotide triphosphate hydrolases"/>
    <property type="match status" value="2"/>
</dbReference>
<dbReference type="GO" id="GO:0039520">
    <property type="term" value="P:symbiont-mediated activation of host autophagy"/>
    <property type="evidence" value="ECO:0007669"/>
    <property type="project" value="UniProtKB-KW"/>
</dbReference>
<keyword evidence="55" id="KW-0506">mRNA capping</keyword>
<evidence type="ECO:0000256" key="3">
    <source>
        <dbReference type="ARBA" id="ARBA00004153"/>
    </source>
</evidence>
<evidence type="ECO:0000256" key="49">
    <source>
        <dbReference type="ARBA" id="ARBA00022953"/>
    </source>
</evidence>
<dbReference type="SMR" id="A0A7S4ZJV9"/>
<keyword evidence="31" id="KW-0548">Nucleotidyltransferase</keyword>
<feature type="binding site" evidence="94">
    <location>
        <position position="2938"/>
    </location>
    <ligand>
        <name>Zn(2+)</name>
        <dbReference type="ChEBI" id="CHEBI:29105"/>
        <label>1</label>
    </ligand>
</feature>
<dbReference type="InterPro" id="IPR000069">
    <property type="entry name" value="Env_glycoprot_M_flavivir"/>
</dbReference>
<evidence type="ECO:0000256" key="20">
    <source>
        <dbReference type="ARBA" id="ARBA00022570"/>
    </source>
</evidence>
<feature type="binding site" evidence="94">
    <location>
        <position position="2933"/>
    </location>
    <ligand>
        <name>Zn(2+)</name>
        <dbReference type="ChEBI" id="CHEBI:29105"/>
        <label>1</label>
    </ligand>
</feature>
<feature type="transmembrane region" description="Helical" evidence="95">
    <location>
        <begin position="2226"/>
        <end position="2243"/>
    </location>
</feature>
<evidence type="ECO:0000259" key="97">
    <source>
        <dbReference type="PROSITE" id="PS51192"/>
    </source>
</evidence>
<dbReference type="GO" id="GO:0075512">
    <property type="term" value="P:clathrin-dependent endocytosis of virus by host cell"/>
    <property type="evidence" value="ECO:0007669"/>
    <property type="project" value="UniProtKB-KW"/>
</dbReference>
<evidence type="ECO:0000256" key="43">
    <source>
        <dbReference type="ARBA" id="ARBA00022870"/>
    </source>
</evidence>
<feature type="disulfide bond" evidence="93">
    <location>
        <begin position="283"/>
        <end position="310"/>
    </location>
</feature>
<dbReference type="InterPro" id="IPR038302">
    <property type="entry name" value="Env_glycoprot_M_sf_flavivir"/>
</dbReference>
<keyword evidence="60 93" id="KW-1015">Disulfide bond</keyword>
<evidence type="ECO:0000256" key="85">
    <source>
        <dbReference type="ARBA" id="ARBA00047062"/>
    </source>
</evidence>
<keyword evidence="40" id="KW-0067">ATP-binding</keyword>
<evidence type="ECO:0000256" key="94">
    <source>
        <dbReference type="PIRSR" id="PIRSR003817-4"/>
    </source>
</evidence>
<dbReference type="Gene3D" id="2.60.98.10">
    <property type="entry name" value="Tick-borne Encephalitis virus Glycoprotein, domain 1"/>
    <property type="match status" value="1"/>
</dbReference>
<evidence type="ECO:0000256" key="88">
    <source>
        <dbReference type="ARBA" id="ARBA00057302"/>
    </source>
</evidence>
<evidence type="ECO:0000256" key="17">
    <source>
        <dbReference type="ARBA" id="ARBA00022553"/>
    </source>
</evidence>
<evidence type="ECO:0000256" key="12">
    <source>
        <dbReference type="ARBA" id="ARBA00022482"/>
    </source>
</evidence>
<keyword evidence="67" id="KW-0899">Viral immunoevasion</keyword>
<keyword evidence="28" id="KW-0165">Cleavage on pair of basic residues</keyword>
<dbReference type="FunFam" id="3.40.50.150:FF:000105">
    <property type="entry name" value="Genome polyprotein"/>
    <property type="match status" value="1"/>
</dbReference>
<dbReference type="GO" id="GO:0039545">
    <property type="term" value="P:symbiont-mediated suppression of host cytoplasmic pattern recognition receptor signaling pathway via inhibition of MAVS activity"/>
    <property type="evidence" value="ECO:0007669"/>
    <property type="project" value="UniProtKB-KW"/>
</dbReference>
<dbReference type="Pfam" id="PF20483">
    <property type="entry name" value="Flavi_NS5_thumb"/>
    <property type="match status" value="1"/>
</dbReference>
<comment type="function">
    <text evidence="74">Required cofactor for the serine protease function of NS3. May have membrane-destabilizing activity and form viroporins.</text>
</comment>
<keyword evidence="18" id="KW-0167">Capsid protein</keyword>
<dbReference type="GO" id="GO:0003725">
    <property type="term" value="F:double-stranded RNA binding"/>
    <property type="evidence" value="ECO:0007669"/>
    <property type="project" value="InterPro"/>
</dbReference>
<dbReference type="InterPro" id="IPR014756">
    <property type="entry name" value="Ig_E-set"/>
</dbReference>
<evidence type="ECO:0000256" key="77">
    <source>
        <dbReference type="ARBA" id="ARBA00035616"/>
    </source>
</evidence>
<keyword evidence="63" id="KW-1038">Host endoplasmic reticulum</keyword>
<keyword evidence="49" id="KW-0693">Viral RNA replication</keyword>
<dbReference type="GO" id="GO:0060090">
    <property type="term" value="F:molecular adaptor activity"/>
    <property type="evidence" value="ECO:0007669"/>
    <property type="project" value="UniProtKB-ARBA"/>
</dbReference>
<proteinExistence type="predicted"/>
<evidence type="ECO:0000256" key="24">
    <source>
        <dbReference type="ARBA" id="ARBA00022632"/>
    </source>
</evidence>
<dbReference type="Gene3D" id="3.40.50.150">
    <property type="entry name" value="Vaccinia Virus protein VP39"/>
    <property type="match status" value="1"/>
</dbReference>
<keyword evidence="38" id="KW-1114">Inhibition of host interferon signaling pathway by virus</keyword>
<keyword evidence="52" id="KW-0007">Acetylation</keyword>
<evidence type="ECO:0000256" key="25">
    <source>
        <dbReference type="ARBA" id="ARBA00022664"/>
    </source>
</evidence>
<evidence type="ECO:0000256" key="11">
    <source>
        <dbReference type="ARBA" id="ARBA00022463"/>
    </source>
</evidence>
<keyword evidence="33" id="KW-0547">Nucleotide-binding</keyword>
<dbReference type="CDD" id="cd18806">
    <property type="entry name" value="SF2_C_viral"/>
    <property type="match status" value="1"/>
</dbReference>
<feature type="active site" description="Charge relay system; for serine protease NS3 activity" evidence="91">
    <location>
        <position position="1610"/>
    </location>
</feature>
<comment type="catalytic activity">
    <reaction evidence="72">
        <text>Selective hydrolysis of -Xaa-Xaa-|-Yaa- bonds in which each of the Xaa can be either Arg or Lys and Yaa can be either Ser or Ala.</text>
        <dbReference type="EC" id="3.4.21.91"/>
    </reaction>
</comment>
<feature type="domain" description="Helicase C-terminal" evidence="98">
    <location>
        <begin position="1821"/>
        <end position="1988"/>
    </location>
</feature>
<evidence type="ECO:0000256" key="93">
    <source>
        <dbReference type="PIRSR" id="PIRSR003817-3"/>
    </source>
</evidence>
<dbReference type="GO" id="GO:0039574">
    <property type="term" value="P:symbiont-mediated suppression of host JAK-STAT cascade via inhibition of host TYK2 activity"/>
    <property type="evidence" value="ECO:0007669"/>
    <property type="project" value="UniProtKB-KW"/>
</dbReference>
<dbReference type="PROSITE" id="PS51192">
    <property type="entry name" value="HELICASE_ATP_BIND_1"/>
    <property type="match status" value="1"/>
</dbReference>
<comment type="subunit">
    <text evidence="90">Homodimer. Interacts with host STAT2; this interaction inhibits the phosphorylation of the latter, and, when all viral proteins are present (polyprotein), targets STAT2 for degradation. Interacts with serine protease NS3. Interacts with host PAF1 complex; the interaction may prevent the recruitment of the PAF1 complex to interferon-responsive genes, and thus reduces the immune response.</text>
</comment>
<evidence type="ECO:0000256" key="41">
    <source>
        <dbReference type="ARBA" id="ARBA00022843"/>
    </source>
</evidence>
<evidence type="ECO:0000256" key="33">
    <source>
        <dbReference type="ARBA" id="ARBA00022741"/>
    </source>
</evidence>
<evidence type="ECO:0000256" key="10">
    <source>
        <dbReference type="ARBA" id="ARBA00022448"/>
    </source>
</evidence>
<dbReference type="GO" id="GO:0044220">
    <property type="term" value="C:host cell perinuclear region of cytoplasm"/>
    <property type="evidence" value="ECO:0007669"/>
    <property type="project" value="UniProtKB-SubCell"/>
</dbReference>
<evidence type="ECO:0000256" key="53">
    <source>
        <dbReference type="ARBA" id="ARBA00023015"/>
    </source>
</evidence>
<evidence type="ECO:0000256" key="74">
    <source>
        <dbReference type="ARBA" id="ARBA00035601"/>
    </source>
</evidence>
<feature type="disulfide bond" evidence="93">
    <location>
        <begin position="582"/>
        <end position="613"/>
    </location>
</feature>
<dbReference type="PROSITE" id="PS51194">
    <property type="entry name" value="HELICASE_CTER"/>
    <property type="match status" value="1"/>
</dbReference>
<dbReference type="Gene3D" id="1.10.8.970">
    <property type="entry name" value="Flavivirus envelope glycoprotein M-like"/>
    <property type="match status" value="1"/>
</dbReference>
<evidence type="ECO:0000256" key="44">
    <source>
        <dbReference type="ARBA" id="ARBA00022879"/>
    </source>
</evidence>
<evidence type="ECO:0000256" key="92">
    <source>
        <dbReference type="PIRSR" id="PIRSR003817-2"/>
    </source>
</evidence>
<keyword evidence="24" id="KW-1090">Inhibition of host innate immune response by virus</keyword>
<evidence type="ECO:0000259" key="101">
    <source>
        <dbReference type="PROSITE" id="PS51591"/>
    </source>
</evidence>
<keyword evidence="48" id="KW-1112">Inhibition of host TYK2 by virus</keyword>
<evidence type="ECO:0000256" key="62">
    <source>
        <dbReference type="ARBA" id="ARBA00023180"/>
    </source>
</evidence>
<feature type="active site" description="Charge relay system; for serine protease NS3 activity" evidence="91">
    <location>
        <position position="1550"/>
    </location>
</feature>
<evidence type="ECO:0000256" key="75">
    <source>
        <dbReference type="ARBA" id="ARBA00035602"/>
    </source>
</evidence>
<keyword evidence="56" id="KW-1072">Activation of host autophagy by virus</keyword>
<dbReference type="SUPFAM" id="SSF81296">
    <property type="entry name" value="E set domains"/>
    <property type="match status" value="1"/>
</dbReference>
<evidence type="ECO:0000256" key="58">
    <source>
        <dbReference type="ARBA" id="ARBA00023136"/>
    </source>
</evidence>
<feature type="transmembrane region" description="Helical" evidence="95">
    <location>
        <begin position="2197"/>
        <end position="2214"/>
    </location>
</feature>
<keyword evidence="13" id="KW-0696">RNA-directed RNA polymerase</keyword>
<keyword evidence="19" id="KW-1048">Host nucleus</keyword>
<keyword evidence="45" id="KW-1106">Inhibition of host STAT2 by virus</keyword>
<dbReference type="Pfam" id="PF01570">
    <property type="entry name" value="Flavi_propep"/>
    <property type="match status" value="1"/>
</dbReference>
<dbReference type="FunFam" id="3.30.70.2840:FF:000002">
    <property type="entry name" value="Genome polyprotein"/>
    <property type="match status" value="1"/>
</dbReference>
<comment type="function">
    <text evidence="82">Induces the formation of ER-derived membrane vesicles where the viral replication takes place. Inhibits interferon (IFN)-induced host STAT1 phosphorylation and nuclear translocation, thereby preventing the establishment of cellular antiviral state by blocking the IFN-alpha/beta pathway.</text>
</comment>
<evidence type="ECO:0000256" key="67">
    <source>
        <dbReference type="ARBA" id="ARBA00023280"/>
    </source>
</evidence>
<evidence type="ECO:0000256" key="1">
    <source>
        <dbReference type="ARBA" id="ARBA00003504"/>
    </source>
</evidence>
<dbReference type="GO" id="GO:0003724">
    <property type="term" value="F:RNA helicase activity"/>
    <property type="evidence" value="ECO:0007669"/>
    <property type="project" value="UniProtKB-EC"/>
</dbReference>
<dbReference type="InterPro" id="IPR001650">
    <property type="entry name" value="Helicase_C-like"/>
</dbReference>
<evidence type="ECO:0000256" key="48">
    <source>
        <dbReference type="ARBA" id="ARBA00022923"/>
    </source>
</evidence>
<evidence type="ECO:0000256" key="5">
    <source>
        <dbReference type="ARBA" id="ARBA00004385"/>
    </source>
</evidence>
<evidence type="ECO:0000256" key="8">
    <source>
        <dbReference type="ARBA" id="ARBA00004613"/>
    </source>
</evidence>
<dbReference type="GO" id="GO:0004482">
    <property type="term" value="F:mRNA 5'-cap (guanine-N7-)-methyltransferase activity"/>
    <property type="evidence" value="ECO:0007669"/>
    <property type="project" value="InterPro"/>
</dbReference>
<dbReference type="Gene3D" id="2.60.260.50">
    <property type="entry name" value="Flavivirus polyprotein propeptide domain"/>
    <property type="match status" value="1"/>
</dbReference>
<evidence type="ECO:0000256" key="42">
    <source>
        <dbReference type="ARBA" id="ARBA00022844"/>
    </source>
</evidence>
<evidence type="ECO:0000256" key="19">
    <source>
        <dbReference type="ARBA" id="ARBA00022562"/>
    </source>
</evidence>
<evidence type="ECO:0000256" key="73">
    <source>
        <dbReference type="ARBA" id="ARBA00025871"/>
    </source>
</evidence>
<evidence type="ECO:0000256" key="70">
    <source>
        <dbReference type="ARBA" id="ARBA00023443"/>
    </source>
</evidence>
<keyword evidence="54" id="KW-1182">Viral ion channel</keyword>
<evidence type="ECO:0000256" key="29">
    <source>
        <dbReference type="ARBA" id="ARBA00022691"/>
    </source>
</evidence>
<keyword evidence="59" id="KW-1045">Host mitochondrion</keyword>
<dbReference type="CDD" id="cd17931">
    <property type="entry name" value="DEXHc_viral_Ns3"/>
    <property type="match status" value="1"/>
</dbReference>
<evidence type="ECO:0000256" key="23">
    <source>
        <dbReference type="ARBA" id="ARBA00022603"/>
    </source>
</evidence>
<dbReference type="InterPro" id="IPR000404">
    <property type="entry name" value="Flavi_NS4A"/>
</dbReference>
<dbReference type="SMART" id="SM00490">
    <property type="entry name" value="HELICc"/>
    <property type="match status" value="1"/>
</dbReference>
<feature type="binding site" evidence="92">
    <location>
        <position position="2595"/>
    </location>
    <ligand>
        <name>S-adenosyl-L-methionine</name>
        <dbReference type="ChEBI" id="CHEBI:59789"/>
    </ligand>
</feature>
<evidence type="ECO:0000256" key="45">
    <source>
        <dbReference type="ARBA" id="ARBA00022883"/>
    </source>
</evidence>
<feature type="binding site" evidence="94">
    <location>
        <position position="3219"/>
    </location>
    <ligand>
        <name>Zn(2+)</name>
        <dbReference type="ChEBI" id="CHEBI:29105"/>
        <label>2</label>
    </ligand>
</feature>
<gene>
    <name evidence="102" type="primary">POLY</name>
</gene>
<comment type="subcellular location">
    <subcellularLocation>
        <location evidence="6">Host cytoplasm</location>
        <location evidence="6">Host perinuclear region</location>
    </subcellularLocation>
    <subcellularLocation>
        <location evidence="3">Host endoplasmic reticulum membrane</location>
        <topology evidence="3">Multi-pass membrane protein</topology>
    </subcellularLocation>
    <subcellularLocation>
        <location evidence="7">Host endoplasmic reticulum membrane</location>
        <topology evidence="7">Peripheral membrane protein</topology>
        <orientation evidence="7">Cytoplasmic side</orientation>
    </subcellularLocation>
    <subcellularLocation>
        <location evidence="70">Host endoplasmic reticulum membrane</location>
        <topology evidence="70">Peripheral membrane protein</topology>
        <orientation evidence="70">Lumenal side</orientation>
    </subcellularLocation>
    <subcellularLocation>
        <location evidence="4">Host mitochondrion</location>
    </subcellularLocation>
    <subcellularLocation>
        <location evidence="2">Host nucleus</location>
    </subcellularLocation>
    <subcellularLocation>
        <location evidence="8">Secreted</location>
    </subcellularLocation>
    <subcellularLocation>
        <location evidence="5">Virion membrane</location>
        <topology evidence="5">Multi-pass membrane protein</topology>
    </subcellularLocation>
</comment>
<dbReference type="SUPFAM" id="SSF50494">
    <property type="entry name" value="Trypsin-like serine proteases"/>
    <property type="match status" value="1"/>
</dbReference>
<comment type="function">
    <text evidence="88">Replicates the viral (+) and (-) RNA genome, and performs the capping of genomes in the cytoplasm. NS5 methylates viral RNA cap at guanine N-7 and ribose 2'-O positions. Besides its role in RNA genome replication, also prevents the establishment of cellular antiviral state by blocking the interferon-alpha/beta (IFN-alpha/beta) signaling pathway. Inhibits host TYK2 and STAT2 phosphorylation, thereby preventing activation of JAK-STAT signaling pathway. May reduce immune responses by preventing the recruitment of the host PAF1 complex to interferon-responsive genes.</text>
</comment>
<evidence type="ECO:0000259" key="100">
    <source>
        <dbReference type="PROSITE" id="PS51528"/>
    </source>
</evidence>
<feature type="disulfide bond" evidence="93">
    <location>
        <begin position="372"/>
        <end position="401"/>
    </location>
</feature>
<keyword evidence="16" id="KW-0964">Secreted</keyword>
<evidence type="ECO:0000256" key="37">
    <source>
        <dbReference type="ARBA" id="ARBA00022825"/>
    </source>
</evidence>
<feature type="active site" description="Charge relay system; for serine protease NS3 activity" evidence="91">
    <location>
        <position position="1526"/>
    </location>
</feature>
<keyword evidence="30 95" id="KW-0812">Transmembrane</keyword>
<evidence type="ECO:0000256" key="32">
    <source>
        <dbReference type="ARBA" id="ARBA00022723"/>
    </source>
</evidence>
<evidence type="ECO:0000256" key="6">
    <source>
        <dbReference type="ARBA" id="ARBA00004407"/>
    </source>
</evidence>
<dbReference type="Pfam" id="PF00949">
    <property type="entry name" value="Peptidase_S7"/>
    <property type="match status" value="1"/>
</dbReference>
<keyword evidence="32 94" id="KW-0479">Metal-binding</keyword>
<dbReference type="EMBL" id="MK783207">
    <property type="protein sequence ID" value="QCH40793.1"/>
    <property type="molecule type" value="Genomic_RNA"/>
</dbReference>
<evidence type="ECO:0000256" key="2">
    <source>
        <dbReference type="ARBA" id="ARBA00004147"/>
    </source>
</evidence>
<comment type="function">
    <text evidence="1">Functions as a signal peptide for NS4B and is required for the interferon antagonism activity of the latter.</text>
</comment>
<comment type="function">
    <text evidence="76">May play a role in virus budding. Exerts cytotoxic effects by activating a mitochondrial apoptotic pathway through M ectodomain. May display a viroporin activity.</text>
</comment>
<feature type="domain" description="Helicase ATP-binding" evidence="97">
    <location>
        <begin position="1655"/>
        <end position="1811"/>
    </location>
</feature>
<dbReference type="SUPFAM" id="SSF53335">
    <property type="entry name" value="S-adenosyl-L-methionine-dependent methyltransferases"/>
    <property type="match status" value="1"/>
</dbReference>
<dbReference type="SUPFAM" id="SSF101257">
    <property type="entry name" value="Flavivirus capsid protein C"/>
    <property type="match status" value="1"/>
</dbReference>
<dbReference type="InterPro" id="IPR001850">
    <property type="entry name" value="Flavi_NS3_S7"/>
</dbReference>
<evidence type="ECO:0000256" key="15">
    <source>
        <dbReference type="ARBA" id="ARBA00022510"/>
    </source>
</evidence>
<evidence type="ECO:0000256" key="87">
    <source>
        <dbReference type="ARBA" id="ARBA00047984"/>
    </source>
</evidence>
<keyword evidence="47" id="KW-1164">Virus endocytosis by host</keyword>
<dbReference type="Pfam" id="PF00948">
    <property type="entry name" value="Flavi_NS1"/>
    <property type="match status" value="1"/>
</dbReference>
<feature type="binding site" evidence="94">
    <location>
        <position position="3339"/>
    </location>
    <ligand>
        <name>Zn(2+)</name>
        <dbReference type="ChEBI" id="CHEBI:29105"/>
        <label>2</label>
    </ligand>
</feature>
<dbReference type="GO" id="GO:0034220">
    <property type="term" value="P:monoatomic ion transmembrane transport"/>
    <property type="evidence" value="ECO:0007669"/>
    <property type="project" value="UniProtKB-KW"/>
</dbReference>
<evidence type="ECO:0000256" key="91">
    <source>
        <dbReference type="PIRSR" id="PIRSR003817-1"/>
    </source>
</evidence>
<evidence type="ECO:0000259" key="96">
    <source>
        <dbReference type="PROSITE" id="PS50507"/>
    </source>
</evidence>
<comment type="catalytic activity">
    <reaction evidence="86">
        <text>a ribonucleoside 5'-triphosphate + H2O = a ribonucleoside 5'-diphosphate + phosphate + H(+)</text>
        <dbReference type="Rhea" id="RHEA:23680"/>
        <dbReference type="ChEBI" id="CHEBI:15377"/>
        <dbReference type="ChEBI" id="CHEBI:15378"/>
        <dbReference type="ChEBI" id="CHEBI:43474"/>
        <dbReference type="ChEBI" id="CHEBI:57930"/>
        <dbReference type="ChEBI" id="CHEBI:61557"/>
        <dbReference type="EC" id="3.6.1.15"/>
    </reaction>
</comment>
<evidence type="ECO:0000256" key="47">
    <source>
        <dbReference type="ARBA" id="ARBA00022890"/>
    </source>
</evidence>
<dbReference type="InterPro" id="IPR011492">
    <property type="entry name" value="Flavi_DEAD"/>
</dbReference>
<evidence type="ECO:0000256" key="39">
    <source>
        <dbReference type="ARBA" id="ARBA00022833"/>
    </source>
</evidence>
<feature type="domain" description="RdRp catalytic" evidence="96">
    <location>
        <begin position="3019"/>
        <end position="3168"/>
    </location>
</feature>
<dbReference type="InterPro" id="IPR043504">
    <property type="entry name" value="Peptidase_S1_PA_chymotrypsin"/>
</dbReference>
<evidence type="ECO:0000256" key="9">
    <source>
        <dbReference type="ARBA" id="ARBA00020107"/>
    </source>
</evidence>
<feature type="domain" description="MRNA cap 0-1 NS5-type MT" evidence="101">
    <location>
        <begin position="2493"/>
        <end position="2755"/>
    </location>
</feature>
<evidence type="ECO:0000256" key="81">
    <source>
        <dbReference type="ARBA" id="ARBA00045521"/>
    </source>
</evidence>
<dbReference type="NCBIfam" id="TIGR04240">
    <property type="entry name" value="flavi_E_stem"/>
    <property type="match status" value="1"/>
</dbReference>
<dbReference type="Gene3D" id="1.10.260.90">
    <property type="match status" value="1"/>
</dbReference>
<dbReference type="Pfam" id="PF01350">
    <property type="entry name" value="Flavi_NS4A"/>
    <property type="match status" value="1"/>
</dbReference>
<feature type="transmembrane region" description="Helical" evidence="95">
    <location>
        <begin position="1159"/>
        <end position="1177"/>
    </location>
</feature>
<evidence type="ECO:0000256" key="69">
    <source>
        <dbReference type="ARBA" id="ARBA00023303"/>
    </source>
</evidence>
<dbReference type="SUPFAM" id="SSF52540">
    <property type="entry name" value="P-loop containing nucleoside triphosphate hydrolases"/>
    <property type="match status" value="2"/>
</dbReference>
<dbReference type="GO" id="GO:0019028">
    <property type="term" value="C:viral capsid"/>
    <property type="evidence" value="ECO:0007669"/>
    <property type="project" value="UniProtKB-KW"/>
</dbReference>
<evidence type="ECO:0000256" key="54">
    <source>
        <dbReference type="ARBA" id="ARBA00023039"/>
    </source>
</evidence>
<comment type="function">
    <text evidence="89">Acts as a chaperone for envelope protein E during intracellular virion assembly by masking and inactivating envelope protein E fusion peptide. prM is the only viral peptide matured by host furin in the trans-Golgi network probably to avoid catastrophic activation of the viral fusion activity in acidic GolGi compartment prior to virion release. prM-E cleavage is inefficient, and many virions are only partially matured. These uncleaved prM would play a role in immune evasion.</text>
</comment>
<feature type="domain" description="Flavivirus NS2B" evidence="99">
    <location>
        <begin position="1346"/>
        <end position="1475"/>
    </location>
</feature>
<dbReference type="GO" id="GO:0005524">
    <property type="term" value="F:ATP binding"/>
    <property type="evidence" value="ECO:0007669"/>
    <property type="project" value="UniProtKB-KW"/>
</dbReference>
<comment type="subunit">
    <text evidence="85">Homodimer; in the endoplasmic reticulum and Golgi. Interacts with protein prM. Interacts with non-structural protein 1.</text>
</comment>
<evidence type="ECO:0000256" key="82">
    <source>
        <dbReference type="ARBA" id="ARBA00045711"/>
    </source>
</evidence>
<keyword evidence="69" id="KW-0407">Ion channel</keyword>
<dbReference type="PROSITE" id="PS51591">
    <property type="entry name" value="RNA_CAP01_NS5_MT"/>
    <property type="match status" value="1"/>
</dbReference>
<feature type="binding site" evidence="92">
    <location>
        <position position="2710"/>
    </location>
    <ligand>
        <name>S-adenosyl-L-methionine</name>
        <dbReference type="ChEBI" id="CHEBI:59789"/>
    </ligand>
</feature>
<keyword evidence="21" id="KW-0945">Host-virus interaction</keyword>
<dbReference type="InterPro" id="IPR027417">
    <property type="entry name" value="P-loop_NTPase"/>
</dbReference>
<keyword evidence="27" id="KW-0808">Transferase</keyword>
<evidence type="ECO:0000256" key="7">
    <source>
        <dbReference type="ARBA" id="ARBA00004461"/>
    </source>
</evidence>
<dbReference type="GO" id="GO:0039694">
    <property type="term" value="P:viral RNA genome replication"/>
    <property type="evidence" value="ECO:0007669"/>
    <property type="project" value="InterPro"/>
</dbReference>
<evidence type="ECO:0000256" key="59">
    <source>
        <dbReference type="ARBA" id="ARBA00023147"/>
    </source>
</evidence>
<feature type="domain" description="Peptidase S7" evidence="100">
    <location>
        <begin position="1476"/>
        <end position="1653"/>
    </location>
</feature>
<evidence type="ECO:0000256" key="35">
    <source>
        <dbReference type="ARBA" id="ARBA00022804"/>
    </source>
</evidence>
<evidence type="ECO:0000256" key="65">
    <source>
        <dbReference type="ARBA" id="ARBA00023258"/>
    </source>
</evidence>
<keyword evidence="34" id="KW-0378">Hydrolase</keyword>
<dbReference type="CDD" id="cd23204">
    <property type="entry name" value="Flavivirus_RdRp"/>
    <property type="match status" value="1"/>
</dbReference>
<evidence type="ECO:0000256" key="21">
    <source>
        <dbReference type="ARBA" id="ARBA00022581"/>
    </source>
</evidence>
<feature type="binding site" evidence="94">
    <location>
        <position position="2941"/>
    </location>
    <ligand>
        <name>Zn(2+)</name>
        <dbReference type="ChEBI" id="CHEBI:29105"/>
        <label>1</label>
    </ligand>
</feature>
<dbReference type="InterPro" id="IPR002535">
    <property type="entry name" value="Flavi_propep"/>
</dbReference>
<comment type="subunit">
    <text evidence="80">Forms heterodimers with envelope protein E in the endoplasmic reticulum and Golgi.</text>
</comment>
<evidence type="ECO:0000256" key="84">
    <source>
        <dbReference type="ARBA" id="ARBA00046942"/>
    </source>
</evidence>
<feature type="binding site" evidence="94">
    <location>
        <position position="2929"/>
    </location>
    <ligand>
        <name>Zn(2+)</name>
        <dbReference type="ChEBI" id="CHEBI:29105"/>
        <label>1</label>
    </ligand>
</feature>
<dbReference type="GO" id="GO:0017111">
    <property type="term" value="F:ribonucleoside triphosphate phosphatase activity"/>
    <property type="evidence" value="ECO:0007669"/>
    <property type="project" value="UniProtKB-EC"/>
</dbReference>
<evidence type="ECO:0000256" key="26">
    <source>
        <dbReference type="ARBA" id="ARBA00022670"/>
    </source>
</evidence>
<dbReference type="CDD" id="cd12149">
    <property type="entry name" value="Flavi_E_C"/>
    <property type="match status" value="1"/>
</dbReference>
<evidence type="ECO:0000256" key="63">
    <source>
        <dbReference type="ARBA" id="ARBA00023184"/>
    </source>
</evidence>
<dbReference type="InterPro" id="IPR001122">
    <property type="entry name" value="Flavi_capsidC"/>
</dbReference>
<dbReference type="GO" id="GO:0005198">
    <property type="term" value="F:structural molecule activity"/>
    <property type="evidence" value="ECO:0007669"/>
    <property type="project" value="InterPro"/>
</dbReference>
<dbReference type="GO" id="GO:0055036">
    <property type="term" value="C:virion membrane"/>
    <property type="evidence" value="ECO:0007669"/>
    <property type="project" value="UniProtKB-SubCell"/>
</dbReference>
<dbReference type="Pfam" id="PF00972">
    <property type="entry name" value="Flavi_NS5"/>
    <property type="match status" value="1"/>
</dbReference>
<evidence type="ECO:0000256" key="61">
    <source>
        <dbReference type="ARBA" id="ARBA00023163"/>
    </source>
</evidence>
<feature type="binding site" evidence="92">
    <location>
        <position position="2596"/>
    </location>
    <ligand>
        <name>S-adenosyl-L-methionine</name>
        <dbReference type="ChEBI" id="CHEBI:59789"/>
    </ligand>
</feature>
<dbReference type="Gene3D" id="1.10.10.930">
    <property type="match status" value="1"/>
</dbReference>
<dbReference type="SUPFAM" id="SSF56672">
    <property type="entry name" value="DNA/RNA polymerases"/>
    <property type="match status" value="1"/>
</dbReference>
<keyword evidence="36" id="KW-0347">Helicase</keyword>
<dbReference type="GO" id="GO:0015267">
    <property type="term" value="F:channel activity"/>
    <property type="evidence" value="ECO:0007669"/>
    <property type="project" value="UniProtKB-KW"/>
</dbReference>
<name>A0A7S4ZJV9_DENV2</name>
<evidence type="ECO:0000256" key="95">
    <source>
        <dbReference type="SAM" id="Phobius"/>
    </source>
</evidence>
<sequence>MNNQRKKARNTPFNMLKRERNRVSTVQQLTKRFSLGMLQGRGPLKLFMALVAFLRFLTIPPTAGILKRWGTIKKSKAINVLRGFRKEIGRMLNILNRRRRTVGMIIMLIPTAMAFHLTTRNGEPHMIVSKQEKGKSLLFKTEDGVNMCTLMAMDLGELCEDTVTYNCPLLRQNEPEDIDCWCNSTSTWVTYGTCTATGEHRREKRSVALVPHVGMGLETRTETWISAEGAWKHAQRIETWILRHPGFTIMAAILAYTIGTTYFQRVLIFILLTAVAPSMTMRCIGISNRDFVEGVSGGSWVDIVLEHGSCVTTMAKNKPTLDFELIKTEAKQPATLRKYCIEAKLTNTTTASRCPTQGEPSLNEEQDKRFVCKHSMVDRGWGNGCGLFGKGGIVTCAMFTCKKNMEGKIVQPENLEYTIVITPHSGEENAVGNDTGKHGKEVKVTPQSSITEAELTGYGTVTMECSPRTGLDFNEMVLLQMENKAWLVHRQWFLDLPLPWLPGADTQGSNWIQKETLVTFKNPHAKKQDVVVLGSQEGAMHTALTGATEIQMSSGNLLFTGHLKCRLRMDKLQLKGMSYSMCTGKFKVVKEIAETQHGTIVIRVQYEGDGSPCKIPFEIMDLEKRHVLGRLITVNPIVTEKDSPVNIEAEPPFGDSYIIIGVEPGQLKLSWFKKGSSIGQMFETTMRGAKRMAILGDTAWDFGSLGGVFTSIGKALHQVFGAIYGAAFSGVSWTMKILIGVVITWIGMNSRSTSLSVSLVLVGVVTLYLGVMVQADSGCVVSWKNKELKCGSGIFITDNVHTWTEQYKFQPESPSKLASAIQKAHEEGICGIRSVTRLENLMWKQITSELNHILSENEVKLTIMTGDIKGIMQAGKRSLRPQPTELKYSWKTWGKAKMLSTEHHNQTFLIDGPETAECPNTNRAWNSLEVEDYGFGVFTTNIWLKLKERQDVFCDSKLMSAAIKDNRAIHADMGYWIESALNDTWKIEKASFIEVKSCHWPKSHTLWSNGVLESEMIIPKNFAGPVSQHNYRPGYHTQTAGPWHLGKLEMDFDFCEGTTVVVTENCGNRGPSLRTTTASGKLITEWCCRSCTLPPLRYRGEDGCWYGMEIRPLKEKEENLVNSLVTAGHGQIDNFSLGVLGMALFLEEMLRTRVGTKHALLLVAVSFMTLITGNMSFRDLGRVMVMVGAAMTDDIGMGVTYLALLAAFKVRPTFAAGLLLRKLTSKELMMTTIGIVLLSQSTIPETILELTDALALGMMILKIVRNMEKYQLAVTIMAILCVPNAVILQNAWKVSCTILAVVSVTPLLLTSSRQKADWIPLALTIKGLNPTAIFLTTLSRTNKKRSWPLNEAIMAVGMVSILASSLLKNDIPMTGPLVAGGLLTVCYVLTGRSADLELERAADVRWEDQAEISGSSPILSITISEDGSMSIKNEEEEQTLTILIRTGLLVISGLFPVSIPITAVAWYLWEVKKQRAGVLWDVPSPPPVGKAELEDGAYRIKQKGILGYSQIGAGVYKEGTFHTMWHVTRGAVLMHKGKRIEPSWADVRKDLISYGGGWKLEGEWKEGEEVQVLALEPGKNPRAVQTKPGLFKTNTGTIGAVSLDFSPGTSGSPIVDKKGKVVGLYGNGVVTRSGTYVSAIAQTEKSIEDNPEIEDDIFRKRRLTIMDLHPGAGKTKRYLPAIVREAIKRGLRTLILAPTRVVAAEMEEALRGLPIRYQTPAIRAEHTGREIVDLMCHATFTMRLLSPVRVPNYNLIIMDEAHFTDPASIAARGYISTRVEMGEAAGIFMTATPPGSRDPFPQSNAPIMDEEREIPERSWNSGHEWVTDFKGKTVWFVPSIKAGNDIAACLRKNGKKVIQLSRKTFDSEYIKTRTNDWDFVVTTDISEMGANFKAERVIDPRRCMKPVILTDGEERVILAGPMPVTHSSAAQRRGRIGRNPKNENDQYIYMGEPLENDEDCAHWKEAKMLLDNINTPEGIIPSMFEPEREKVDAIDGEYRLRGEARKTFVDLMRRGDLPVWLAYRVAAEGINYADRRWCFDGVKNNQILEENVEVEIWTKEGERKKLKPRWLDARIYSDPLALKEFKEFAAGRKSLTLNLITEMGRLPTFMTQKARNALDNLAVLHTAEAGGRAYNHALSELPETLETLLLLTLLATVTGGIFLFLMSGKGIGKMTLGMCCIITASILLWYAQIQPHWIAASIILEFFLIVLLIPEPEKQRTPQDNQLTYVVIAILTVVAATMANEMGFLEKTKKDFGLGSIATQQPESNILDIDLRPASAWTLYAVATTFITPMLRHSIENSSVNVSLTAIANQATVLMGLGKGWPLSKMDIGVPLLAIGCYSQVNPITLTAALLLLVAHYAIIGPGLQAKATREAQKRAAAGIMKNPTVDGITVIDLDPIPYDPKFEKQLGQVMLLVLCVTQVLMMRTTWALCEALTLATGPISTLWEGNPGRFWNTTIAVSMANIFRGSYLAGAGLLFSIMKNTTNTRRGTGNTGETLGEKWKNRLNALGKSEFQTYKKSGIQEVDRTLAKEGIKRGETDHHAVSRGSAKLRWFVERNLVTPEGKVVDLGCGRGGWSYYCGGLKNVREVKGLTKGGPGHEEPIPMSTYGWNLVRLQSGVDVFFIPPEKCDTLLCDIGESSPNPTVEAGRTLRVLNLVENWLNNNTQFCIKVLNPYMPSVIEKMEALQRKYGGALVRNPLSRNSTHEMYWVSNASGNIVSSVNMISRMLINRFTMRHKKATYEPDVDLGSGTRNIGIESETPNLDIIGKRIEKIKQEHETSWHYDQDHPYKTWAYHGRYETKQTGSASSMVNGVVRLLTKPWDVIPMVTQMAMTDTTPFGQQRVFKEKVDTRTQEPKEGTKKLMKITAKWLWKELGKKKTPRMCTREEFTRKVRSNAALGAIFTDENKWKSAREAVEDSRFWELVDKERNLHLEGKCETCVYNMMGKREKKLGEFGKAKGSRAIWYMWLGARFLEFEALGFLNEDHWFSRENSLSGVEGEGLHKLGYILRDVSKKEGGVMYADDTAGWDTRITLEDLKNEEMVTNHMEGEHKKLAEAIFKLTYQNKVVRVQRPTPRGTVMDIISRRDQRGSGQVGTYGLNTFTNMGAQLIRQMEGEGVFKSIQHLTATEETAVQDWLARVGRERLSRMAISGDDCVVKPLDDRFAGALTALNDMGKVRKDIQQWEPSRGWNDWTQVPFCSHHFHELIMKDGRVLVVPCRNQDELISAELRISQGAGWSLRETACLGKSYAQMWSLMYFHRRDLRLAANAICSAVPSHWVPTSRTTWSIHAKHEWMTTEDMMTVWNRVWIQENPWMEDKTPVESWEEIPYLGKREDQWCGSLIGLTSRATWAKNIQTAINQVRSLIGNEEYTDYMPSMKRFRREEEEAGALW</sequence>
<dbReference type="Gene3D" id="3.30.70.2840">
    <property type="entry name" value="Flavivirus RNA-directed RNA polymerase, thumb domain"/>
    <property type="match status" value="3"/>
</dbReference>
<dbReference type="GO" id="GO:0039502">
    <property type="term" value="P:symbiont-mediated suppression of host type I interferon-mediated signaling pathway"/>
    <property type="evidence" value="ECO:0007669"/>
    <property type="project" value="UniProtKB-KW"/>
</dbReference>